<keyword evidence="4" id="KW-1185">Reference proteome</keyword>
<dbReference type="InterPro" id="IPR053206">
    <property type="entry name" value="Dimeric_xanthone_biosynth"/>
</dbReference>
<name>A0A8E2E7T4_9PEZI</name>
<proteinExistence type="predicted"/>
<dbReference type="EMBL" id="KV745031">
    <property type="protein sequence ID" value="OCK78955.1"/>
    <property type="molecule type" value="Genomic_DNA"/>
</dbReference>
<dbReference type="Pfam" id="PF01814">
    <property type="entry name" value="Hemerythrin"/>
    <property type="match status" value="1"/>
</dbReference>
<dbReference type="Gene3D" id="1.20.120.520">
    <property type="entry name" value="nmb1532 protein domain like"/>
    <property type="match status" value="1"/>
</dbReference>
<dbReference type="InterPro" id="IPR012312">
    <property type="entry name" value="Hemerythrin-like"/>
</dbReference>
<evidence type="ECO:0000313" key="4">
    <source>
        <dbReference type="Proteomes" id="UP000250266"/>
    </source>
</evidence>
<sequence length="194" mass="22345">MGDAAAQPPVSAPPKPFEEAAPSAPAQSEPLPKLTPVELRIFNRLAEHMDHFHNMFRRTWTTLHTACATDTRPPGMSIRAFLTTGLDFCAHLEAHHGIEEAHVFPVLARKMPAFRRELQLLSQHQEIHTGLEKMRAYLEECRRGERELRLGELKEVLDGFGSVLWTHLDEEVRELGAENMRRFWTVEEMRRMPF</sequence>
<evidence type="ECO:0000259" key="2">
    <source>
        <dbReference type="Pfam" id="PF01814"/>
    </source>
</evidence>
<dbReference type="PANTHER" id="PTHR38048">
    <property type="entry name" value="EXPRESSED PROTEIN"/>
    <property type="match status" value="1"/>
</dbReference>
<evidence type="ECO:0000313" key="3">
    <source>
        <dbReference type="EMBL" id="OCK78955.1"/>
    </source>
</evidence>
<feature type="compositionally biased region" description="Low complexity" evidence="1">
    <location>
        <begin position="19"/>
        <end position="32"/>
    </location>
</feature>
<dbReference type="AlphaFoldDB" id="A0A8E2E7T4"/>
<reference evidence="3 4" key="1">
    <citation type="journal article" date="2016" name="Nat. Commun.">
        <title>Ectomycorrhizal ecology is imprinted in the genome of the dominant symbiotic fungus Cenococcum geophilum.</title>
        <authorList>
            <consortium name="DOE Joint Genome Institute"/>
            <person name="Peter M."/>
            <person name="Kohler A."/>
            <person name="Ohm R.A."/>
            <person name="Kuo A."/>
            <person name="Krutzmann J."/>
            <person name="Morin E."/>
            <person name="Arend M."/>
            <person name="Barry K.W."/>
            <person name="Binder M."/>
            <person name="Choi C."/>
            <person name="Clum A."/>
            <person name="Copeland A."/>
            <person name="Grisel N."/>
            <person name="Haridas S."/>
            <person name="Kipfer T."/>
            <person name="LaButti K."/>
            <person name="Lindquist E."/>
            <person name="Lipzen A."/>
            <person name="Maire R."/>
            <person name="Meier B."/>
            <person name="Mihaltcheva S."/>
            <person name="Molinier V."/>
            <person name="Murat C."/>
            <person name="Poggeler S."/>
            <person name="Quandt C.A."/>
            <person name="Sperisen C."/>
            <person name="Tritt A."/>
            <person name="Tisserant E."/>
            <person name="Crous P.W."/>
            <person name="Henrissat B."/>
            <person name="Nehls U."/>
            <person name="Egli S."/>
            <person name="Spatafora J.W."/>
            <person name="Grigoriev I.V."/>
            <person name="Martin F.M."/>
        </authorList>
    </citation>
    <scope>NUCLEOTIDE SEQUENCE [LARGE SCALE GENOMIC DNA]</scope>
    <source>
        <strain evidence="3 4">CBS 459.81</strain>
    </source>
</reference>
<gene>
    <name evidence="3" type="ORF">K432DRAFT_300900</name>
</gene>
<dbReference type="OrthoDB" id="10044044at2759"/>
<dbReference type="CDD" id="cd12108">
    <property type="entry name" value="Hr-like"/>
    <property type="match status" value="1"/>
</dbReference>
<accession>A0A8E2E7T4</accession>
<dbReference type="Proteomes" id="UP000250266">
    <property type="component" value="Unassembled WGS sequence"/>
</dbReference>
<organism evidence="3 4">
    <name type="scientific">Lepidopterella palustris CBS 459.81</name>
    <dbReference type="NCBI Taxonomy" id="1314670"/>
    <lineage>
        <taxon>Eukaryota</taxon>
        <taxon>Fungi</taxon>
        <taxon>Dikarya</taxon>
        <taxon>Ascomycota</taxon>
        <taxon>Pezizomycotina</taxon>
        <taxon>Dothideomycetes</taxon>
        <taxon>Pleosporomycetidae</taxon>
        <taxon>Mytilinidiales</taxon>
        <taxon>Argynnaceae</taxon>
        <taxon>Lepidopterella</taxon>
    </lineage>
</organism>
<dbReference type="PANTHER" id="PTHR38048:SF1">
    <property type="entry name" value="HEMERYTHRIN-LIKE DOMAIN-CONTAINING PROTEIN"/>
    <property type="match status" value="1"/>
</dbReference>
<feature type="domain" description="Hemerythrin-like" evidence="2">
    <location>
        <begin position="46"/>
        <end position="175"/>
    </location>
</feature>
<feature type="region of interest" description="Disordered" evidence="1">
    <location>
        <begin position="1"/>
        <end position="32"/>
    </location>
</feature>
<protein>
    <recommendedName>
        <fullName evidence="2">Hemerythrin-like domain-containing protein</fullName>
    </recommendedName>
</protein>
<evidence type="ECO:0000256" key="1">
    <source>
        <dbReference type="SAM" id="MobiDB-lite"/>
    </source>
</evidence>